<organism evidence="1 2">
    <name type="scientific">Paradesertivirga mongoliensis</name>
    <dbReference type="NCBI Taxonomy" id="2100740"/>
    <lineage>
        <taxon>Bacteria</taxon>
        <taxon>Pseudomonadati</taxon>
        <taxon>Bacteroidota</taxon>
        <taxon>Sphingobacteriia</taxon>
        <taxon>Sphingobacteriales</taxon>
        <taxon>Sphingobacteriaceae</taxon>
        <taxon>Paradesertivirga</taxon>
    </lineage>
</organism>
<dbReference type="Gene3D" id="3.30.70.100">
    <property type="match status" value="1"/>
</dbReference>
<dbReference type="PANTHER" id="PTHR43239">
    <property type="entry name" value="UPF0734 PROTEIN DDB_G0273871/DDB_G0273177"/>
    <property type="match status" value="1"/>
</dbReference>
<dbReference type="InterPro" id="IPR052996">
    <property type="entry name" value="Carb_Metab_Mutarotase"/>
</dbReference>
<proteinExistence type="predicted"/>
<reference evidence="2" key="1">
    <citation type="journal article" date="2019" name="Int. J. Syst. Evol. Microbiol.">
        <title>The Global Catalogue of Microorganisms (GCM) 10K type strain sequencing project: providing services to taxonomists for standard genome sequencing and annotation.</title>
        <authorList>
            <consortium name="The Broad Institute Genomics Platform"/>
            <consortium name="The Broad Institute Genome Sequencing Center for Infectious Disease"/>
            <person name="Wu L."/>
            <person name="Ma J."/>
        </authorList>
    </citation>
    <scope>NUCLEOTIDE SEQUENCE [LARGE SCALE GENOMIC DNA]</scope>
    <source>
        <strain evidence="2">KCTC 42217</strain>
    </source>
</reference>
<dbReference type="RefSeq" id="WP_255903720.1">
    <property type="nucleotide sequence ID" value="NZ_JAFMZO010000003.1"/>
</dbReference>
<protein>
    <submittedName>
        <fullName evidence="1">L-rhamnose mutarotase</fullName>
    </submittedName>
</protein>
<keyword evidence="2" id="KW-1185">Reference proteome</keyword>
<name>A0ABW4ZL93_9SPHI</name>
<dbReference type="InterPro" id="IPR008000">
    <property type="entry name" value="Rham/fucose_mutarotase"/>
</dbReference>
<evidence type="ECO:0000313" key="2">
    <source>
        <dbReference type="Proteomes" id="UP001597387"/>
    </source>
</evidence>
<sequence length="109" mass="13291">MKRYCFAIDLVDDAKLINEYESWHRSCWPEIKTSIRDSGIIEMEIYRTGNRLFMIMDADPNFSLQRKWEMDLSNPKVQEWETLMWKFQQPVPWAKPGEKWVLMDRIFQL</sequence>
<dbReference type="Pfam" id="PF05336">
    <property type="entry name" value="rhaM"/>
    <property type="match status" value="1"/>
</dbReference>
<dbReference type="EMBL" id="JBHUHZ010000001">
    <property type="protein sequence ID" value="MFD2162384.1"/>
    <property type="molecule type" value="Genomic_DNA"/>
</dbReference>
<accession>A0ABW4ZL93</accession>
<comment type="caution">
    <text evidence="1">The sequence shown here is derived from an EMBL/GenBank/DDBJ whole genome shotgun (WGS) entry which is preliminary data.</text>
</comment>
<dbReference type="SUPFAM" id="SSF54909">
    <property type="entry name" value="Dimeric alpha+beta barrel"/>
    <property type="match status" value="1"/>
</dbReference>
<evidence type="ECO:0000313" key="1">
    <source>
        <dbReference type="EMBL" id="MFD2162384.1"/>
    </source>
</evidence>
<dbReference type="InterPro" id="IPR011008">
    <property type="entry name" value="Dimeric_a/b-barrel"/>
</dbReference>
<dbReference type="Proteomes" id="UP001597387">
    <property type="component" value="Unassembled WGS sequence"/>
</dbReference>
<dbReference type="PANTHER" id="PTHR43239:SF1">
    <property type="entry name" value="UPF0734 PROTEIN DDB_G0273871_DDB_G0273177"/>
    <property type="match status" value="1"/>
</dbReference>
<gene>
    <name evidence="1" type="ORF">ACFSJU_08260</name>
</gene>